<dbReference type="Pfam" id="PF04347">
    <property type="entry name" value="FliO"/>
    <property type="match status" value="1"/>
</dbReference>
<keyword evidence="9" id="KW-1185">Reference proteome</keyword>
<evidence type="ECO:0000313" key="9">
    <source>
        <dbReference type="Proteomes" id="UP000249134"/>
    </source>
</evidence>
<dbReference type="Proteomes" id="UP000249134">
    <property type="component" value="Chromosome 1"/>
</dbReference>
<keyword evidence="8" id="KW-0969">Cilium</keyword>
<dbReference type="RefSeq" id="WP_066139645.1">
    <property type="nucleotide sequence ID" value="NZ_CBCSGM010000001.1"/>
</dbReference>
<evidence type="ECO:0000256" key="7">
    <source>
        <dbReference type="SAM" id="Phobius"/>
    </source>
</evidence>
<keyword evidence="8" id="KW-0966">Cell projection</keyword>
<accession>A0A2X4WNG3</accession>
<keyword evidence="4 7" id="KW-1133">Transmembrane helix</keyword>
<evidence type="ECO:0000256" key="1">
    <source>
        <dbReference type="ARBA" id="ARBA00004236"/>
    </source>
</evidence>
<evidence type="ECO:0000256" key="4">
    <source>
        <dbReference type="ARBA" id="ARBA00022989"/>
    </source>
</evidence>
<dbReference type="GO" id="GO:0016020">
    <property type="term" value="C:membrane"/>
    <property type="evidence" value="ECO:0007669"/>
    <property type="project" value="InterPro"/>
</dbReference>
<keyword evidence="3 7" id="KW-0812">Transmembrane</keyword>
<evidence type="ECO:0000256" key="3">
    <source>
        <dbReference type="ARBA" id="ARBA00022692"/>
    </source>
</evidence>
<feature type="transmembrane region" description="Helical" evidence="7">
    <location>
        <begin position="77"/>
        <end position="95"/>
    </location>
</feature>
<gene>
    <name evidence="8" type="primary">fliZ</name>
    <name evidence="8" type="ORF">NCTC4824_02656</name>
</gene>
<evidence type="ECO:0000256" key="2">
    <source>
        <dbReference type="ARBA" id="ARBA00022475"/>
    </source>
</evidence>
<dbReference type="AlphaFoldDB" id="A0A2X4WNG3"/>
<keyword evidence="6" id="KW-0175">Coiled coil</keyword>
<dbReference type="GO" id="GO:0044781">
    <property type="term" value="P:bacterial-type flagellum organization"/>
    <property type="evidence" value="ECO:0007669"/>
    <property type="project" value="InterPro"/>
</dbReference>
<organism evidence="8 9">
    <name type="scientific">Lederbergia lenta</name>
    <name type="common">Bacillus lentus</name>
    <dbReference type="NCBI Taxonomy" id="1467"/>
    <lineage>
        <taxon>Bacteria</taxon>
        <taxon>Bacillati</taxon>
        <taxon>Bacillota</taxon>
        <taxon>Bacilli</taxon>
        <taxon>Bacillales</taxon>
        <taxon>Bacillaceae</taxon>
        <taxon>Lederbergia</taxon>
    </lineage>
</organism>
<keyword evidence="2" id="KW-1003">Cell membrane</keyword>
<evidence type="ECO:0000256" key="6">
    <source>
        <dbReference type="SAM" id="Coils"/>
    </source>
</evidence>
<protein>
    <submittedName>
        <fullName evidence="8">Flagella biosynthesis protein FliZ</fullName>
    </submittedName>
</protein>
<dbReference type="KEGG" id="blen:NCTC4824_02656"/>
<reference evidence="8 9" key="1">
    <citation type="submission" date="2018-06" db="EMBL/GenBank/DDBJ databases">
        <authorList>
            <consortium name="Pathogen Informatics"/>
            <person name="Doyle S."/>
        </authorList>
    </citation>
    <scope>NUCLEOTIDE SEQUENCE [LARGE SCALE GENOMIC DNA]</scope>
    <source>
        <strain evidence="8 9">NCTC4824</strain>
    </source>
</reference>
<comment type="subcellular location">
    <subcellularLocation>
        <location evidence="1">Cell membrane</location>
    </subcellularLocation>
</comment>
<name>A0A2X4WNG3_LEDLE</name>
<sequence>MNFVRKIIFIVFLCLIVLSRFHHFPIIVNAETLDNTVSDYLENKEENSEEHEPKEKPASENLVEQQNKEIGIGPFEVIKMLAALVFVVLLLYFLLKFMNKKSRSYQQNKLVQNFGGTSLGGNRSVQVIKIGKQVLILGVGEDIRLLKEITDEDELQYYIRQYEEQLDQSLQPSDLITKWWKANQQKNKRKNDQHVDKSFHAHLKEKLDEIKKDRKKAINHLEEKEHRSDE</sequence>
<proteinExistence type="predicted"/>
<keyword evidence="5 7" id="KW-0472">Membrane</keyword>
<dbReference type="EMBL" id="LS483476">
    <property type="protein sequence ID" value="SQI60222.1"/>
    <property type="molecule type" value="Genomic_DNA"/>
</dbReference>
<keyword evidence="8" id="KW-0282">Flagellum</keyword>
<dbReference type="STRING" id="1348624.GCA_001591545_01705"/>
<feature type="coiled-coil region" evidence="6">
    <location>
        <begin position="200"/>
        <end position="227"/>
    </location>
</feature>
<dbReference type="InterPro" id="IPR022781">
    <property type="entry name" value="Flagellar_biosynth_FliO"/>
</dbReference>
<evidence type="ECO:0000313" key="8">
    <source>
        <dbReference type="EMBL" id="SQI60222.1"/>
    </source>
</evidence>
<evidence type="ECO:0000256" key="5">
    <source>
        <dbReference type="ARBA" id="ARBA00023136"/>
    </source>
</evidence>